<keyword evidence="2" id="KW-1185">Reference proteome</keyword>
<evidence type="ECO:0000313" key="2">
    <source>
        <dbReference type="Proteomes" id="UP000029223"/>
    </source>
</evidence>
<comment type="caution">
    <text evidence="1">The sequence shown here is derived from an EMBL/GenBank/DDBJ whole genome shotgun (WGS) entry which is preliminary data.</text>
</comment>
<gene>
    <name evidence="1" type="ORF">JCM19239_4152</name>
</gene>
<evidence type="ECO:0000313" key="1">
    <source>
        <dbReference type="EMBL" id="GAL30482.1"/>
    </source>
</evidence>
<name>A0ABQ0JP00_9VIBR</name>
<sequence>MEEQRIEATMNILNKAMLLAAVVSFGTSAAISDINGGPNSIDEDYGRTLPFYGDEVRDLGIKLPKPIGISVFTHSQEDKMGLDNFTLQGDPNIGEDMPDGVSGTVNTTNLLALRADMWVLPFLNLHAMIGKATTSSNITLGMNDFDGTVTRDHINGLGTTSDIIGVGAVLAAGYGNWFGTVDTTYVATSVNGVGANLNALVITPMVGYMLPNDFRIMAGAQYQSYDRYIRGNIDGHEFSVRQHNDSWSTMVGVSKEFDDNWEASLMYQKGRTRNGATLILGKRF</sequence>
<evidence type="ECO:0008006" key="3">
    <source>
        <dbReference type="Google" id="ProtNLM"/>
    </source>
</evidence>
<protein>
    <recommendedName>
        <fullName evidence="3">Outer membrane protein beta-barrel domain-containing protein</fullName>
    </recommendedName>
</protein>
<dbReference type="Proteomes" id="UP000029223">
    <property type="component" value="Unassembled WGS sequence"/>
</dbReference>
<accession>A0ABQ0JP00</accession>
<reference evidence="2" key="1">
    <citation type="submission" date="2014-09" db="EMBL/GenBank/DDBJ databases">
        <title>Vibrio variabilis JCM 19239. (C206) whole genome shotgun sequence.</title>
        <authorList>
            <person name="Sawabe T."/>
            <person name="Meirelles P."/>
            <person name="Nakanishi M."/>
            <person name="Sayaka M."/>
            <person name="Hattori M."/>
            <person name="Ohkuma M."/>
        </authorList>
    </citation>
    <scope>NUCLEOTIDE SEQUENCE [LARGE SCALE GENOMIC DNA]</scope>
    <source>
        <strain evidence="2">JCM 19239</strain>
    </source>
</reference>
<dbReference type="EMBL" id="BBMS01000097">
    <property type="protein sequence ID" value="GAL30482.1"/>
    <property type="molecule type" value="Genomic_DNA"/>
</dbReference>
<organism evidence="1 2">
    <name type="scientific">Vibrio variabilis</name>
    <dbReference type="NCBI Taxonomy" id="990271"/>
    <lineage>
        <taxon>Bacteria</taxon>
        <taxon>Pseudomonadati</taxon>
        <taxon>Pseudomonadota</taxon>
        <taxon>Gammaproteobacteria</taxon>
        <taxon>Vibrionales</taxon>
        <taxon>Vibrionaceae</taxon>
        <taxon>Vibrio</taxon>
    </lineage>
</organism>
<proteinExistence type="predicted"/>